<keyword evidence="3" id="KW-1185">Reference proteome</keyword>
<dbReference type="InterPro" id="IPR010727">
    <property type="entry name" value="DUF1302"/>
</dbReference>
<organism evidence="2 3">
    <name type="scientific">Zavarzinia compransoris</name>
    <dbReference type="NCBI Taxonomy" id="1264899"/>
    <lineage>
        <taxon>Bacteria</taxon>
        <taxon>Pseudomonadati</taxon>
        <taxon>Pseudomonadota</taxon>
        <taxon>Alphaproteobacteria</taxon>
        <taxon>Rhodospirillales</taxon>
        <taxon>Zavarziniaceae</taxon>
        <taxon>Zavarzinia</taxon>
    </lineage>
</organism>
<dbReference type="OrthoDB" id="7232331at2"/>
<dbReference type="AlphaFoldDB" id="A0A317E7F7"/>
<proteinExistence type="predicted"/>
<comment type="caution">
    <text evidence="2">The sequence shown here is derived from an EMBL/GenBank/DDBJ whole genome shotgun (WGS) entry which is preliminary data.</text>
</comment>
<name>A0A317E7F7_9PROT</name>
<dbReference type="Proteomes" id="UP000246077">
    <property type="component" value="Unassembled WGS sequence"/>
</dbReference>
<evidence type="ECO:0000313" key="3">
    <source>
        <dbReference type="Proteomes" id="UP000246077"/>
    </source>
</evidence>
<protein>
    <recommendedName>
        <fullName evidence="4">DUF1302 domain-containing protein</fullName>
    </recommendedName>
</protein>
<gene>
    <name evidence="2" type="ORF">DKG75_09620</name>
</gene>
<feature type="region of interest" description="Disordered" evidence="1">
    <location>
        <begin position="1"/>
        <end position="26"/>
    </location>
</feature>
<evidence type="ECO:0008006" key="4">
    <source>
        <dbReference type="Google" id="ProtNLM"/>
    </source>
</evidence>
<evidence type="ECO:0000256" key="1">
    <source>
        <dbReference type="SAM" id="MobiDB-lite"/>
    </source>
</evidence>
<evidence type="ECO:0000313" key="2">
    <source>
        <dbReference type="EMBL" id="PWR22214.1"/>
    </source>
</evidence>
<accession>A0A317E7F7</accession>
<dbReference type="EMBL" id="QGLF01000002">
    <property type="protein sequence ID" value="PWR22214.1"/>
    <property type="molecule type" value="Genomic_DNA"/>
</dbReference>
<sequence>MRREAPGHHGGTVGMAQATAAGGRDGSRRNIRGLVLRAGVVGSLLGGATTALSEVYDFENGASLSVGVTTTYQIGIRAEDPSPKSFSPETDNITVPLLEPIPLLPPITTSILVPRTYNFDDPNLNFEKGDLVTNAVSALLEANFKYRDYGLSFSGNAFYDFVYHQSNSNGTVFPDGINKTNGDPDEFMGGTRYANGGRFRLLNLFAYGNFDLFGTDLSLRVGNQVVAWGESLFFGNIAVSQGVVDVTRANTPGAEVKDILLPQPQVAMNWGVTPSLSIMGYYQPIYEFNQLDGPGAYFSRSDIVGPGAEFAYGAMNPFPDIIAQLASACTLSAAIPSCGSLGLPVQVAQILSDILSYNILGIADPEHHRFDVAYAGEIKPNSGQWGAGLLYDVTDNLTAGLYILNYHDKNPSPSFNVSTIKSNPFRQETLLSAVSGLCGGLGLDCSALENAVTGAVDQVIATVASVYLPYSYNIRYFDDIKLYGASATTTLGPVNVGFEFAYRQGVPMLVDGNLAGITAPQPVRGDMWQVNLSGLYVGGSTAWWDSLNLVVEASLNHVVHHDTLYMFDVNGEPLQDGNGNNINAFRELTGDKTSWGIQGLAEFGYTDVFPGGWDMSVPVVFGIAFGTPAVSGALGALSGSGDVRVAAGVKFRKLNNLEISLMYNAFFGSYHRIERPLTDRDYAIATVKYTF</sequence>
<reference evidence="3" key="1">
    <citation type="submission" date="2018-05" db="EMBL/GenBank/DDBJ databases">
        <title>Zavarzinia sp. HR-AS.</title>
        <authorList>
            <person name="Lee Y."/>
            <person name="Jeon C.O."/>
        </authorList>
    </citation>
    <scope>NUCLEOTIDE SEQUENCE [LARGE SCALE GENOMIC DNA]</scope>
    <source>
        <strain evidence="3">DSM 1231</strain>
    </source>
</reference>
<dbReference type="Pfam" id="PF06980">
    <property type="entry name" value="DUF1302"/>
    <property type="match status" value="1"/>
</dbReference>